<name>A0A1X0Y0F0_9BACT</name>
<dbReference type="SUPFAM" id="SSF111369">
    <property type="entry name" value="HlyD-like secretion proteins"/>
    <property type="match status" value="2"/>
</dbReference>
<organism evidence="9 10">
    <name type="scientific">Geothermobacter hydrogeniphilus</name>
    <dbReference type="NCBI Taxonomy" id="1969733"/>
    <lineage>
        <taxon>Bacteria</taxon>
        <taxon>Pseudomonadati</taxon>
        <taxon>Thermodesulfobacteriota</taxon>
        <taxon>Desulfuromonadia</taxon>
        <taxon>Desulfuromonadales</taxon>
        <taxon>Geothermobacteraceae</taxon>
        <taxon>Geothermobacter</taxon>
    </lineage>
</organism>
<sequence>MTEKKSPLNRRRLSQIVLLAMVIILLVGLARFIHHRLNFAVTNAVFVASDSLTEVGFDRVGGTLLELKKKEGETVHKGELLARVDPAPYRLEVERLQAELNTADRQRAALLLKRQRLSKALNLQVRMAAENIKRLQHQQQAQQARSDSLKMLIEQLQRDRQRYRNLLKQQVIARHRLESLETELDSKQAELRALESGKQALDPAITTARLKRQLARAQLKQLAELDQQLKGAEQNVKRLQAGLDKARRDLRNTSLFSPIEGRVAKRLVTPSSQVSPGQPVYALVNPADLYLNALLEENKLEGVHPGAAVSISMDAYPDLHWQGEVEQILPASAATFALAPRDISAGEFTKVAQRIPVRIRITGGPRELLRVGLGGEIEIRRSKS</sequence>
<comment type="subcellular location">
    <subcellularLocation>
        <location evidence="1">Membrane</location>
        <topology evidence="1">Single-pass membrane protein</topology>
    </subcellularLocation>
</comment>
<dbReference type="OrthoDB" id="9811754at2"/>
<keyword evidence="3 6" id="KW-1133">Transmembrane helix</keyword>
<keyword evidence="10" id="KW-1185">Reference proteome</keyword>
<proteinExistence type="predicted"/>
<dbReference type="RefSeq" id="WP_085011058.1">
    <property type="nucleotide sequence ID" value="NZ_NAAD01000015.1"/>
</dbReference>
<accession>A0A1X0Y0F0</accession>
<evidence type="ECO:0000256" key="1">
    <source>
        <dbReference type="ARBA" id="ARBA00004167"/>
    </source>
</evidence>
<dbReference type="PANTHER" id="PTHR30386:SF26">
    <property type="entry name" value="TRANSPORT PROTEIN COMB"/>
    <property type="match status" value="1"/>
</dbReference>
<evidence type="ECO:0000259" key="8">
    <source>
        <dbReference type="Pfam" id="PF25954"/>
    </source>
</evidence>
<dbReference type="Pfam" id="PF25917">
    <property type="entry name" value="BSH_RND"/>
    <property type="match status" value="1"/>
</dbReference>
<dbReference type="EMBL" id="NAAD01000015">
    <property type="protein sequence ID" value="ORJ58577.1"/>
    <property type="molecule type" value="Genomic_DNA"/>
</dbReference>
<dbReference type="GO" id="GO:0055085">
    <property type="term" value="P:transmembrane transport"/>
    <property type="evidence" value="ECO:0007669"/>
    <property type="project" value="InterPro"/>
</dbReference>
<dbReference type="Proteomes" id="UP000193136">
    <property type="component" value="Unassembled WGS sequence"/>
</dbReference>
<evidence type="ECO:0000313" key="9">
    <source>
        <dbReference type="EMBL" id="ORJ58577.1"/>
    </source>
</evidence>
<gene>
    <name evidence="9" type="ORF">B5V00_12065</name>
</gene>
<evidence type="ECO:0000256" key="4">
    <source>
        <dbReference type="ARBA" id="ARBA00023136"/>
    </source>
</evidence>
<dbReference type="GO" id="GO:0016020">
    <property type="term" value="C:membrane"/>
    <property type="evidence" value="ECO:0007669"/>
    <property type="project" value="UniProtKB-SubCell"/>
</dbReference>
<evidence type="ECO:0000256" key="5">
    <source>
        <dbReference type="SAM" id="Coils"/>
    </source>
</evidence>
<protein>
    <recommendedName>
        <fullName evidence="11">Membrane fusion protein, multidrug efflux system</fullName>
    </recommendedName>
</protein>
<dbReference type="STRING" id="1969733.B5V00_12065"/>
<dbReference type="InterPro" id="IPR058792">
    <property type="entry name" value="Beta-barrel_RND_2"/>
</dbReference>
<evidence type="ECO:0000256" key="6">
    <source>
        <dbReference type="SAM" id="Phobius"/>
    </source>
</evidence>
<dbReference type="Pfam" id="PF25954">
    <property type="entry name" value="Beta-barrel_RND_2"/>
    <property type="match status" value="1"/>
</dbReference>
<dbReference type="AlphaFoldDB" id="A0A1X0Y0F0"/>
<keyword evidence="2 6" id="KW-0812">Transmembrane</keyword>
<dbReference type="InterPro" id="IPR050739">
    <property type="entry name" value="MFP"/>
</dbReference>
<feature type="coiled-coil region" evidence="5">
    <location>
        <begin position="93"/>
        <end position="249"/>
    </location>
</feature>
<comment type="caution">
    <text evidence="9">The sequence shown here is derived from an EMBL/GenBank/DDBJ whole genome shotgun (WGS) entry which is preliminary data.</text>
</comment>
<dbReference type="Gene3D" id="2.40.30.170">
    <property type="match status" value="1"/>
</dbReference>
<keyword evidence="5" id="KW-0175">Coiled coil</keyword>
<evidence type="ECO:0000313" key="10">
    <source>
        <dbReference type="Proteomes" id="UP000193136"/>
    </source>
</evidence>
<evidence type="ECO:0000259" key="7">
    <source>
        <dbReference type="Pfam" id="PF25917"/>
    </source>
</evidence>
<keyword evidence="4 6" id="KW-0472">Membrane</keyword>
<reference evidence="9 10" key="1">
    <citation type="submission" date="2017-03" db="EMBL/GenBank/DDBJ databases">
        <title>Genome sequence of Geothermobacter sp. EPR-M, Deep-Sea Iron Reducer.</title>
        <authorList>
            <person name="Tully B."/>
            <person name="Savalia P."/>
            <person name="Abuyen K."/>
            <person name="Baughan C."/>
            <person name="Romero E."/>
            <person name="Ronkowski C."/>
            <person name="Torres B."/>
            <person name="Tremblay J."/>
            <person name="Trujillo A."/>
            <person name="Tyler M."/>
            <person name="Perez-Rodriguez I."/>
            <person name="Amend J."/>
        </authorList>
    </citation>
    <scope>NUCLEOTIDE SEQUENCE [LARGE SCALE GENOMIC DNA]</scope>
    <source>
        <strain evidence="9 10">EPR-M</strain>
    </source>
</reference>
<evidence type="ECO:0008006" key="11">
    <source>
        <dbReference type="Google" id="ProtNLM"/>
    </source>
</evidence>
<dbReference type="PANTHER" id="PTHR30386">
    <property type="entry name" value="MEMBRANE FUSION SUBUNIT OF EMRAB-TOLC MULTIDRUG EFFLUX PUMP"/>
    <property type="match status" value="1"/>
</dbReference>
<dbReference type="PRINTS" id="PR01490">
    <property type="entry name" value="RTXTOXIND"/>
</dbReference>
<feature type="domain" description="Multidrug resistance protein MdtA-like barrel-sandwich hybrid" evidence="7">
    <location>
        <begin position="59"/>
        <end position="283"/>
    </location>
</feature>
<feature type="domain" description="CusB-like beta-barrel" evidence="8">
    <location>
        <begin position="291"/>
        <end position="332"/>
    </location>
</feature>
<feature type="transmembrane region" description="Helical" evidence="6">
    <location>
        <begin position="12"/>
        <end position="33"/>
    </location>
</feature>
<dbReference type="Gene3D" id="2.40.50.100">
    <property type="match status" value="1"/>
</dbReference>
<dbReference type="InterPro" id="IPR058625">
    <property type="entry name" value="MdtA-like_BSH"/>
</dbReference>
<evidence type="ECO:0000256" key="3">
    <source>
        <dbReference type="ARBA" id="ARBA00022989"/>
    </source>
</evidence>
<evidence type="ECO:0000256" key="2">
    <source>
        <dbReference type="ARBA" id="ARBA00022692"/>
    </source>
</evidence>